<organism evidence="2 3">
    <name type="scientific">Phytophthora megakarya</name>
    <dbReference type="NCBI Taxonomy" id="4795"/>
    <lineage>
        <taxon>Eukaryota</taxon>
        <taxon>Sar</taxon>
        <taxon>Stramenopiles</taxon>
        <taxon>Oomycota</taxon>
        <taxon>Peronosporomycetes</taxon>
        <taxon>Peronosporales</taxon>
        <taxon>Peronosporaceae</taxon>
        <taxon>Phytophthora</taxon>
    </lineage>
</organism>
<dbReference type="PANTHER" id="PTHR33050">
    <property type="entry name" value="REVERSE TRANSCRIPTASE DOMAIN-CONTAINING PROTEIN"/>
    <property type="match status" value="1"/>
</dbReference>
<dbReference type="OrthoDB" id="126233at2759"/>
<accession>A0A225UUG3</accession>
<name>A0A225UUG3_9STRA</name>
<dbReference type="PANTHER" id="PTHR33050:SF7">
    <property type="entry name" value="RIBONUCLEASE H"/>
    <property type="match status" value="1"/>
</dbReference>
<dbReference type="AlphaFoldDB" id="A0A225UUG3"/>
<dbReference type="Gene3D" id="1.10.443.10">
    <property type="entry name" value="Intergrase catalytic core"/>
    <property type="match status" value="1"/>
</dbReference>
<feature type="compositionally biased region" description="Polar residues" evidence="1">
    <location>
        <begin position="530"/>
        <end position="553"/>
    </location>
</feature>
<dbReference type="GO" id="GO:0006310">
    <property type="term" value="P:DNA recombination"/>
    <property type="evidence" value="ECO:0007669"/>
    <property type="project" value="InterPro"/>
</dbReference>
<evidence type="ECO:0000313" key="2">
    <source>
        <dbReference type="EMBL" id="OWY95859.1"/>
    </source>
</evidence>
<feature type="non-terminal residue" evidence="2">
    <location>
        <position position="689"/>
    </location>
</feature>
<comment type="caution">
    <text evidence="2">The sequence shown here is derived from an EMBL/GenBank/DDBJ whole genome shotgun (WGS) entry which is preliminary data.</text>
</comment>
<evidence type="ECO:0000313" key="3">
    <source>
        <dbReference type="Proteomes" id="UP000198211"/>
    </source>
</evidence>
<dbReference type="InterPro" id="IPR013762">
    <property type="entry name" value="Integrase-like_cat_sf"/>
</dbReference>
<evidence type="ECO:0000256" key="1">
    <source>
        <dbReference type="SAM" id="MobiDB-lite"/>
    </source>
</evidence>
<feature type="region of interest" description="Disordered" evidence="1">
    <location>
        <begin position="530"/>
        <end position="554"/>
    </location>
</feature>
<keyword evidence="3" id="KW-1185">Reference proteome</keyword>
<gene>
    <name evidence="2" type="ORF">PHMEG_00034025</name>
</gene>
<proteinExistence type="predicted"/>
<dbReference type="GO" id="GO:0015074">
    <property type="term" value="P:DNA integration"/>
    <property type="evidence" value="ECO:0007669"/>
    <property type="project" value="InterPro"/>
</dbReference>
<dbReference type="Proteomes" id="UP000198211">
    <property type="component" value="Unassembled WGS sequence"/>
</dbReference>
<dbReference type="GO" id="GO:0003677">
    <property type="term" value="F:DNA binding"/>
    <property type="evidence" value="ECO:0007669"/>
    <property type="project" value="InterPro"/>
</dbReference>
<sequence length="689" mass="76028">MLKGDVKTAFRHLRTAAGQTFRMAAFVPELEILVIDMSAPFGWSGSPPCYSLFGRAISWLMGSNSPASVSDSLDTNPFFPFEWVDDHILVEPEIDNRLQLAEVTLRYAMLAVLGARSINESKFSDWSDEPVALGLLWNTERLTISIPADKIEKALNRVSVMLKRGRATKTEFYKLLGSLRHVANCLRTAKPFFQRLQKQCTSAPRFGNTKLSAGSLADLTWFRHILDHGCLAELPLCMFGALPSPDVELYMDASNHGLAILDPGSNSFIQVKFDDDELALITEVKGASDGFSINVREHLCIALALWTWGAKWGCQSNGRTLHVRCWSDNSSAVTWCNRLHANNHFSQEINRAIGLAEAYFNLRVSAEHLPGSSNWMADSASRAWAEPHSSRWTNFSYCWTQNSVPKSCRKLYTSFSEHFNPARWPRRQQNSTQAHGHSGRHGAPGLNFPCGYLKTSANTLTNSRFSRLIAGDLAGDVPIQEILSPPCSQKSAILRGIIGERLATTSASCQDTNWLSPACIEPIRQVTPNFQSPPTSLGTSTKHSTSTAPSTESCGGLRKSEYLANGSQVMSYAIQRSDIKFLDARGSEAKRLQDADSVVIQFRGSKAVQFGKGTSRVLSRSKQSWCCPVLAAWFLVNHHKSLGAKSDSLLCKVDVEVNLQVKDVIKAIQRAAALAGQKPENFGSHSLRS</sequence>
<evidence type="ECO:0008006" key="4">
    <source>
        <dbReference type="Google" id="ProtNLM"/>
    </source>
</evidence>
<dbReference type="EMBL" id="NBNE01012413">
    <property type="protein sequence ID" value="OWY95859.1"/>
    <property type="molecule type" value="Genomic_DNA"/>
</dbReference>
<reference evidence="3" key="1">
    <citation type="submission" date="2017-03" db="EMBL/GenBank/DDBJ databases">
        <title>Phytopthora megakarya and P. palmivora, two closely related causual agents of cacao black pod achieved similar genome size and gene model numbers by different mechanisms.</title>
        <authorList>
            <person name="Ali S."/>
            <person name="Shao J."/>
            <person name="Larry D.J."/>
            <person name="Kronmiller B."/>
            <person name="Shen D."/>
            <person name="Strem M.D."/>
            <person name="Melnick R.L."/>
            <person name="Guiltinan M.J."/>
            <person name="Tyler B.M."/>
            <person name="Meinhardt L.W."/>
            <person name="Bailey B.A."/>
        </authorList>
    </citation>
    <scope>NUCLEOTIDE SEQUENCE [LARGE SCALE GENOMIC DNA]</scope>
    <source>
        <strain evidence="3">zdho120</strain>
    </source>
</reference>
<dbReference type="InterPro" id="IPR052055">
    <property type="entry name" value="Hepadnavirus_pol/RT"/>
</dbReference>
<protein>
    <recommendedName>
        <fullName evidence="4">Reverse transcriptase</fullName>
    </recommendedName>
</protein>